<feature type="compositionally biased region" description="Low complexity" evidence="1">
    <location>
        <begin position="162"/>
        <end position="178"/>
    </location>
</feature>
<feature type="compositionally biased region" description="Low complexity" evidence="1">
    <location>
        <begin position="185"/>
        <end position="195"/>
    </location>
</feature>
<feature type="compositionally biased region" description="Basic and acidic residues" evidence="1">
    <location>
        <begin position="250"/>
        <end position="264"/>
    </location>
</feature>
<keyword evidence="5" id="KW-1185">Reference proteome</keyword>
<evidence type="ECO:0000313" key="4">
    <source>
        <dbReference type="EMBL" id="CAH2404308.1"/>
    </source>
</evidence>
<evidence type="ECO:0000256" key="1">
    <source>
        <dbReference type="SAM" id="MobiDB-lite"/>
    </source>
</evidence>
<gene>
    <name evidence="4" type="ORF">MES5069_410004</name>
</gene>
<organism evidence="4 5">
    <name type="scientific">Mesorhizobium escarrei</name>
    <dbReference type="NCBI Taxonomy" id="666018"/>
    <lineage>
        <taxon>Bacteria</taxon>
        <taxon>Pseudomonadati</taxon>
        <taxon>Pseudomonadota</taxon>
        <taxon>Alphaproteobacteria</taxon>
        <taxon>Hyphomicrobiales</taxon>
        <taxon>Phyllobacteriaceae</taxon>
        <taxon>Mesorhizobium</taxon>
    </lineage>
</organism>
<accession>A0ABN8K204</accession>
<evidence type="ECO:0000259" key="3">
    <source>
        <dbReference type="Pfam" id="PF00561"/>
    </source>
</evidence>
<feature type="region of interest" description="Disordered" evidence="1">
    <location>
        <begin position="150"/>
        <end position="298"/>
    </location>
</feature>
<dbReference type="Proteomes" id="UP001153050">
    <property type="component" value="Unassembled WGS sequence"/>
</dbReference>
<dbReference type="InterPro" id="IPR029058">
    <property type="entry name" value="AB_hydrolase_fold"/>
</dbReference>
<comment type="caution">
    <text evidence="4">The sequence shown here is derived from an EMBL/GenBank/DDBJ whole genome shotgun (WGS) entry which is preliminary data.</text>
</comment>
<dbReference type="PANTHER" id="PTHR43798:SF33">
    <property type="entry name" value="HYDROLASE, PUTATIVE (AFU_ORTHOLOGUE AFUA_2G14860)-RELATED"/>
    <property type="match status" value="1"/>
</dbReference>
<dbReference type="EMBL" id="CAKXZT010000137">
    <property type="protein sequence ID" value="CAH2404308.1"/>
    <property type="molecule type" value="Genomic_DNA"/>
</dbReference>
<dbReference type="InterPro" id="IPR050266">
    <property type="entry name" value="AB_hydrolase_sf"/>
</dbReference>
<keyword evidence="2" id="KW-0732">Signal</keyword>
<feature type="compositionally biased region" description="Low complexity" evidence="1">
    <location>
        <begin position="213"/>
        <end position="241"/>
    </location>
</feature>
<feature type="signal peptide" evidence="2">
    <location>
        <begin position="1"/>
        <end position="20"/>
    </location>
</feature>
<sequence>MRCLFATTFALLLMALPVHAQPPEFPAAFKTREIATNGTMLHVRTGGQGPAVVLLHGYGETGDMWVPMAVDLARDHTVIVPDLRGPGLSARPPGGYDKKTQGADIAGVLDALKIERADLVTHDIGNMVGYAFAVQNPQRVTRFVLIDAQSQALGRGRKSSRTRSSGTSASVGPTWSGWSRGGSGSISTASGTSSRPIQRGSQKPRGPTMPSFTPSRAPCTPASPSSRRSTRTPSTTRPTGRQGQAVHAGAGDRRREVVRTDDGYGHAFRRERRDRGCGPRLRPLDHGGKSAGHACDDPRFPRVEAMSLGQVAALTRRRLRSPRW</sequence>
<feature type="domain" description="AB hydrolase-1" evidence="3">
    <location>
        <begin position="50"/>
        <end position="148"/>
    </location>
</feature>
<protein>
    <recommendedName>
        <fullName evidence="3">AB hydrolase-1 domain-containing protein</fullName>
    </recommendedName>
</protein>
<feature type="compositionally biased region" description="Basic and acidic residues" evidence="1">
    <location>
        <begin position="271"/>
        <end position="298"/>
    </location>
</feature>
<proteinExistence type="predicted"/>
<feature type="chain" id="PRO_5045399167" description="AB hydrolase-1 domain-containing protein" evidence="2">
    <location>
        <begin position="21"/>
        <end position="324"/>
    </location>
</feature>
<reference evidence="4 5" key="1">
    <citation type="submission" date="2022-03" db="EMBL/GenBank/DDBJ databases">
        <authorList>
            <person name="Brunel B."/>
        </authorList>
    </citation>
    <scope>NUCLEOTIDE SEQUENCE [LARGE SCALE GENOMIC DNA]</scope>
    <source>
        <strain evidence="4">STM5069sample</strain>
    </source>
</reference>
<evidence type="ECO:0000256" key="2">
    <source>
        <dbReference type="SAM" id="SignalP"/>
    </source>
</evidence>
<dbReference type="Pfam" id="PF00561">
    <property type="entry name" value="Abhydrolase_1"/>
    <property type="match status" value="1"/>
</dbReference>
<dbReference type="PANTHER" id="PTHR43798">
    <property type="entry name" value="MONOACYLGLYCEROL LIPASE"/>
    <property type="match status" value="1"/>
</dbReference>
<evidence type="ECO:0000313" key="5">
    <source>
        <dbReference type="Proteomes" id="UP001153050"/>
    </source>
</evidence>
<name>A0ABN8K204_9HYPH</name>
<dbReference type="InterPro" id="IPR000073">
    <property type="entry name" value="AB_hydrolase_1"/>
</dbReference>
<dbReference type="Gene3D" id="3.40.50.1820">
    <property type="entry name" value="alpha/beta hydrolase"/>
    <property type="match status" value="1"/>
</dbReference>
<dbReference type="SUPFAM" id="SSF53474">
    <property type="entry name" value="alpha/beta-Hydrolases"/>
    <property type="match status" value="1"/>
</dbReference>